<evidence type="ECO:0000313" key="7">
    <source>
        <dbReference type="EMBL" id="AOV15992.1"/>
    </source>
</evidence>
<dbReference type="Gene3D" id="1.10.490.10">
    <property type="entry name" value="Globins"/>
    <property type="match status" value="1"/>
</dbReference>
<dbReference type="InterPro" id="IPR044203">
    <property type="entry name" value="GlbO/GLB3-like"/>
</dbReference>
<keyword evidence="8" id="KW-1185">Reference proteome</keyword>
<organism evidence="7 8">
    <name type="scientific">Acidihalobacter aeolianus</name>
    <dbReference type="NCBI Taxonomy" id="2792603"/>
    <lineage>
        <taxon>Bacteria</taxon>
        <taxon>Pseudomonadati</taxon>
        <taxon>Pseudomonadota</taxon>
        <taxon>Gammaproteobacteria</taxon>
        <taxon>Chromatiales</taxon>
        <taxon>Ectothiorhodospiraceae</taxon>
        <taxon>Acidihalobacter</taxon>
    </lineage>
</organism>
<dbReference type="InterPro" id="IPR019795">
    <property type="entry name" value="Globin_bac-like_CS"/>
</dbReference>
<protein>
    <submittedName>
        <fullName evidence="7">Globin</fullName>
    </submittedName>
</protein>
<keyword evidence="3" id="KW-0349">Heme</keyword>
<dbReference type="CDD" id="cd14773">
    <property type="entry name" value="TrHb2_PhHbO-like_O"/>
    <property type="match status" value="1"/>
</dbReference>
<dbReference type="RefSeq" id="WP_070071590.1">
    <property type="nucleotide sequence ID" value="NZ_CP017448.1"/>
</dbReference>
<dbReference type="SUPFAM" id="SSF46458">
    <property type="entry name" value="Globin-like"/>
    <property type="match status" value="1"/>
</dbReference>
<dbReference type="EMBL" id="CP017448">
    <property type="protein sequence ID" value="AOV15992.1"/>
    <property type="molecule type" value="Genomic_DNA"/>
</dbReference>
<comment type="cofactor">
    <cofactor evidence="1">
        <name>heme</name>
        <dbReference type="ChEBI" id="CHEBI:30413"/>
    </cofactor>
</comment>
<dbReference type="GO" id="GO:0020037">
    <property type="term" value="F:heme binding"/>
    <property type="evidence" value="ECO:0007669"/>
    <property type="project" value="InterPro"/>
</dbReference>
<dbReference type="InterPro" id="IPR001486">
    <property type="entry name" value="Hemoglobin_trunc"/>
</dbReference>
<dbReference type="Pfam" id="PF01152">
    <property type="entry name" value="Bac_globin"/>
    <property type="match status" value="1"/>
</dbReference>
<evidence type="ECO:0000256" key="5">
    <source>
        <dbReference type="ARBA" id="ARBA00023004"/>
    </source>
</evidence>
<keyword evidence="2" id="KW-0813">Transport</keyword>
<comment type="similarity">
    <text evidence="6">Belongs to the truncated hemoglobin family. Group II subfamily.</text>
</comment>
<keyword evidence="5" id="KW-0408">Iron</keyword>
<evidence type="ECO:0000256" key="6">
    <source>
        <dbReference type="ARBA" id="ARBA00034496"/>
    </source>
</evidence>
<dbReference type="GO" id="GO:0019825">
    <property type="term" value="F:oxygen binding"/>
    <property type="evidence" value="ECO:0007669"/>
    <property type="project" value="InterPro"/>
</dbReference>
<dbReference type="InterPro" id="IPR009050">
    <property type="entry name" value="Globin-like_sf"/>
</dbReference>
<dbReference type="AlphaFoldDB" id="A0A1D8K4W7"/>
<keyword evidence="4" id="KW-0479">Metal-binding</keyword>
<reference evidence="7 8" key="1">
    <citation type="submission" date="2016-09" db="EMBL/GenBank/DDBJ databases">
        <title>Acidihalobacter prosperus V6 (DSM14174).</title>
        <authorList>
            <person name="Khaleque H.N."/>
            <person name="Ramsay J.P."/>
            <person name="Murphy R.J.T."/>
            <person name="Kaksonen A.H."/>
            <person name="Boxall N.J."/>
            <person name="Watkin E.L.J."/>
        </authorList>
    </citation>
    <scope>NUCLEOTIDE SEQUENCE [LARGE SCALE GENOMIC DNA]</scope>
    <source>
        <strain evidence="7 8">V6</strain>
    </source>
</reference>
<evidence type="ECO:0000256" key="1">
    <source>
        <dbReference type="ARBA" id="ARBA00001971"/>
    </source>
</evidence>
<name>A0A1D8K4W7_9GAMM</name>
<sequence>MSQSTLPVISPYDRLGGEAGLRRLVHRFYTLMDTLDEAKGIRDMHPPSLAGSEEKLFMFLSGWLGGPQLYVEAYGPPMLRRRHLHFPIGSSERDQWMLCMDRALDEQGLDETVKTQLREALMRTADHMRNQPE</sequence>
<evidence type="ECO:0000313" key="8">
    <source>
        <dbReference type="Proteomes" id="UP000095342"/>
    </source>
</evidence>
<dbReference type="PANTHER" id="PTHR47366">
    <property type="entry name" value="TWO-ON-TWO HEMOGLOBIN-3"/>
    <property type="match status" value="1"/>
</dbReference>
<dbReference type="GO" id="GO:0046872">
    <property type="term" value="F:metal ion binding"/>
    <property type="evidence" value="ECO:0007669"/>
    <property type="project" value="UniProtKB-KW"/>
</dbReference>
<evidence type="ECO:0000256" key="2">
    <source>
        <dbReference type="ARBA" id="ARBA00022448"/>
    </source>
</evidence>
<dbReference type="PROSITE" id="PS01213">
    <property type="entry name" value="GLOBIN_FAM_2"/>
    <property type="match status" value="1"/>
</dbReference>
<dbReference type="PANTHER" id="PTHR47366:SF1">
    <property type="entry name" value="TWO-ON-TWO HEMOGLOBIN-3"/>
    <property type="match status" value="1"/>
</dbReference>
<dbReference type="Proteomes" id="UP000095342">
    <property type="component" value="Chromosome"/>
</dbReference>
<gene>
    <name evidence="7" type="ORF">BJI67_01915</name>
</gene>
<proteinExistence type="inferred from homology"/>
<dbReference type="InterPro" id="IPR012292">
    <property type="entry name" value="Globin/Proto"/>
</dbReference>
<evidence type="ECO:0000256" key="3">
    <source>
        <dbReference type="ARBA" id="ARBA00022617"/>
    </source>
</evidence>
<dbReference type="KEGG" id="aaeo:BJI67_01915"/>
<dbReference type="GO" id="GO:0005344">
    <property type="term" value="F:oxygen carrier activity"/>
    <property type="evidence" value="ECO:0007669"/>
    <property type="project" value="InterPro"/>
</dbReference>
<evidence type="ECO:0000256" key="4">
    <source>
        <dbReference type="ARBA" id="ARBA00022723"/>
    </source>
</evidence>
<accession>A0A1D8K4W7</accession>